<evidence type="ECO:0000313" key="2">
    <source>
        <dbReference type="EMBL" id="KAG2901714.1"/>
    </source>
</evidence>
<evidence type="ECO:0000313" key="3">
    <source>
        <dbReference type="EMBL" id="KAG2965588.1"/>
    </source>
</evidence>
<proteinExistence type="predicted"/>
<name>A0A329S9X2_9STRA</name>
<feature type="compositionally biased region" description="Basic and acidic residues" evidence="1">
    <location>
        <begin position="44"/>
        <end position="56"/>
    </location>
</feature>
<dbReference type="EMBL" id="RCML01001092">
    <property type="protein sequence ID" value="KAG2965588.1"/>
    <property type="molecule type" value="Genomic_DNA"/>
</dbReference>
<organism evidence="6 7">
    <name type="scientific">Phytophthora cactorum</name>
    <dbReference type="NCBI Taxonomy" id="29920"/>
    <lineage>
        <taxon>Eukaryota</taxon>
        <taxon>Sar</taxon>
        <taxon>Stramenopiles</taxon>
        <taxon>Oomycota</taxon>
        <taxon>Peronosporomycetes</taxon>
        <taxon>Peronosporales</taxon>
        <taxon>Peronosporaceae</taxon>
        <taxon>Phytophthora</taxon>
    </lineage>
</organism>
<dbReference type="Proteomes" id="UP000697107">
    <property type="component" value="Unassembled WGS sequence"/>
</dbReference>
<dbReference type="Proteomes" id="UP000251314">
    <property type="component" value="Unassembled WGS sequence"/>
</dbReference>
<dbReference type="Proteomes" id="UP000760860">
    <property type="component" value="Unassembled WGS sequence"/>
</dbReference>
<dbReference type="AlphaFoldDB" id="A0A329S9X2"/>
<protein>
    <submittedName>
        <fullName evidence="6">Uncharacterized protein</fullName>
    </submittedName>
</protein>
<evidence type="ECO:0000256" key="1">
    <source>
        <dbReference type="SAM" id="MobiDB-lite"/>
    </source>
</evidence>
<evidence type="ECO:0000313" key="6">
    <source>
        <dbReference type="EMBL" id="RAW32726.1"/>
    </source>
</evidence>
<feature type="compositionally biased region" description="Basic and acidic residues" evidence="1">
    <location>
        <begin position="7"/>
        <end position="23"/>
    </location>
</feature>
<evidence type="ECO:0000313" key="5">
    <source>
        <dbReference type="EMBL" id="KAG6951882.1"/>
    </source>
</evidence>
<reference evidence="5" key="3">
    <citation type="submission" date="2021-01" db="EMBL/GenBank/DDBJ databases">
        <title>Phytophthora aleatoria, a newly-described species from Pinus radiata is distinct from Phytophthora cactorum isolates based on comparative genomics.</title>
        <authorList>
            <person name="Mcdougal R."/>
            <person name="Panda P."/>
            <person name="Williams N."/>
            <person name="Studholme D.J."/>
        </authorList>
    </citation>
    <scope>NUCLEOTIDE SEQUENCE</scope>
    <source>
        <strain evidence="5">NZFS 3830</strain>
    </source>
</reference>
<dbReference type="Proteomes" id="UP000688947">
    <property type="component" value="Unassembled WGS sequence"/>
</dbReference>
<dbReference type="OrthoDB" id="10277429at2759"/>
<dbReference type="Proteomes" id="UP000736787">
    <property type="component" value="Unassembled WGS sequence"/>
</dbReference>
<feature type="region of interest" description="Disordered" evidence="1">
    <location>
        <begin position="1"/>
        <end position="118"/>
    </location>
</feature>
<accession>A0A329S9X2</accession>
<evidence type="ECO:0000313" key="4">
    <source>
        <dbReference type="EMBL" id="KAG3209455.1"/>
    </source>
</evidence>
<reference evidence="6 7" key="1">
    <citation type="submission" date="2018-01" db="EMBL/GenBank/DDBJ databases">
        <title>Draft genome of the strawberry crown rot pathogen Phytophthora cactorum.</title>
        <authorList>
            <person name="Armitage A.D."/>
            <person name="Lysoe E."/>
            <person name="Nellist C.F."/>
            <person name="Harrison R.J."/>
            <person name="Brurberg M.B."/>
        </authorList>
    </citation>
    <scope>NUCLEOTIDE SEQUENCE [LARGE SCALE GENOMIC DNA]</scope>
    <source>
        <strain evidence="6 7">10300</strain>
    </source>
</reference>
<comment type="caution">
    <text evidence="6">The sequence shown here is derived from an EMBL/GenBank/DDBJ whole genome shotgun (WGS) entry which is preliminary data.</text>
</comment>
<reference evidence="4" key="2">
    <citation type="submission" date="2018-05" db="EMBL/GenBank/DDBJ databases">
        <title>Effector identification in a new, highly contiguous assembly of the strawberry crown rot pathogen Phytophthora cactorum.</title>
        <authorList>
            <person name="Armitage A.D."/>
            <person name="Nellist C.F."/>
            <person name="Bates H."/>
            <person name="Vickerstaff R.J."/>
            <person name="Harrison R.J."/>
        </authorList>
    </citation>
    <scope>NUCLEOTIDE SEQUENCE</scope>
    <source>
        <strain evidence="2">4040</strain>
        <strain evidence="3">P415</strain>
        <strain evidence="4">P421</strain>
    </source>
</reference>
<keyword evidence="7" id="KW-1185">Reference proteome</keyword>
<sequence length="150" mass="17034">MGALREQVTRQDDEVRQDEEVRQQRLRGARTRSEKSRSLAQAEGGRERAPANEKIENCPSQEGKLDLKEETHEKVREGEEGTNEGGPSVRQERIDDVSIPAEAAKKQPGERRHARQGRSAWLLMSKEMSWSTFLQSCRPITRPARSLTPS</sequence>
<dbReference type="VEuPathDB" id="FungiDB:PC110_g10939"/>
<feature type="compositionally biased region" description="Basic and acidic residues" evidence="1">
    <location>
        <begin position="63"/>
        <end position="79"/>
    </location>
</feature>
<dbReference type="EMBL" id="RCMK01001112">
    <property type="protein sequence ID" value="KAG2901714.1"/>
    <property type="molecule type" value="Genomic_DNA"/>
</dbReference>
<dbReference type="EMBL" id="RCMV01001264">
    <property type="protein sequence ID" value="KAG3209455.1"/>
    <property type="molecule type" value="Genomic_DNA"/>
</dbReference>
<evidence type="ECO:0000313" key="7">
    <source>
        <dbReference type="Proteomes" id="UP000251314"/>
    </source>
</evidence>
<gene>
    <name evidence="5" type="ORF">JG687_00013331</name>
    <name evidence="6" type="ORF">PC110_g10939</name>
    <name evidence="2" type="ORF">PC117_g21646</name>
    <name evidence="3" type="ORF">PC118_g19646</name>
    <name evidence="4" type="ORF">PC129_g19532</name>
</gene>
<dbReference type="EMBL" id="MJFZ01000266">
    <property type="protein sequence ID" value="RAW32726.1"/>
    <property type="molecule type" value="Genomic_DNA"/>
</dbReference>
<dbReference type="EMBL" id="JAENGZ010000969">
    <property type="protein sequence ID" value="KAG6951882.1"/>
    <property type="molecule type" value="Genomic_DNA"/>
</dbReference>